<dbReference type="InterPro" id="IPR018948">
    <property type="entry name" value="GTP-bd_TrmE_N"/>
</dbReference>
<dbReference type="GO" id="GO:0003924">
    <property type="term" value="F:GTPase activity"/>
    <property type="evidence" value="ECO:0007669"/>
    <property type="project" value="UniProtKB-UniRule"/>
</dbReference>
<dbReference type="InterPro" id="IPR027417">
    <property type="entry name" value="P-loop_NTPase"/>
</dbReference>
<dbReference type="PANTHER" id="PTHR42714:SF2">
    <property type="entry name" value="TRNA MODIFICATION GTPASE GTPBP3, MITOCHONDRIAL"/>
    <property type="match status" value="1"/>
</dbReference>
<keyword evidence="3 7" id="KW-0547">Nucleotide-binding</keyword>
<keyword evidence="5 7" id="KW-0630">Potassium</keyword>
<feature type="binding site" evidence="7">
    <location>
        <begin position="240"/>
        <end position="246"/>
    </location>
    <ligand>
        <name>GTP</name>
        <dbReference type="ChEBI" id="CHEBI:37565"/>
    </ligand>
</feature>
<dbReference type="Proteomes" id="UP000503222">
    <property type="component" value="Chromosome"/>
</dbReference>
<feature type="binding site" evidence="7">
    <location>
        <position position="77"/>
    </location>
    <ligand>
        <name>(6S)-5-formyl-5,6,7,8-tetrahydrofolate</name>
        <dbReference type="ChEBI" id="CHEBI:57457"/>
    </ligand>
</feature>
<evidence type="ECO:0000313" key="13">
    <source>
        <dbReference type="Proteomes" id="UP000503222"/>
    </source>
</evidence>
<dbReference type="GO" id="GO:0005737">
    <property type="term" value="C:cytoplasm"/>
    <property type="evidence" value="ECO:0007669"/>
    <property type="project" value="UniProtKB-SubCell"/>
</dbReference>
<evidence type="ECO:0000256" key="1">
    <source>
        <dbReference type="ARBA" id="ARBA00011043"/>
    </source>
</evidence>
<dbReference type="AlphaFoldDB" id="A0A6G7YTD5"/>
<feature type="binding site" evidence="7">
    <location>
        <position position="242"/>
    </location>
    <ligand>
        <name>K(+)</name>
        <dbReference type="ChEBI" id="CHEBI:29103"/>
    </ligand>
</feature>
<dbReference type="SUPFAM" id="SSF103025">
    <property type="entry name" value="Folate-binding domain"/>
    <property type="match status" value="1"/>
</dbReference>
<evidence type="ECO:0000313" key="12">
    <source>
        <dbReference type="EMBL" id="QIK79999.1"/>
    </source>
</evidence>
<dbReference type="InterPro" id="IPR027266">
    <property type="entry name" value="TrmE/GcvT-like"/>
</dbReference>
<feature type="domain" description="GTP-binding protein TrmE N-terminal" evidence="10">
    <location>
        <begin position="3"/>
        <end position="117"/>
    </location>
</feature>
<evidence type="ECO:0000259" key="10">
    <source>
        <dbReference type="Pfam" id="PF10396"/>
    </source>
</evidence>
<keyword evidence="7" id="KW-0479">Metal-binding</keyword>
<dbReference type="InterPro" id="IPR004520">
    <property type="entry name" value="GTPase_MnmE"/>
</dbReference>
<keyword evidence="4 7" id="KW-0378">Hydrolase</keyword>
<dbReference type="Pfam" id="PF10396">
    <property type="entry name" value="TrmE_N"/>
    <property type="match status" value="1"/>
</dbReference>
<dbReference type="EC" id="3.6.-.-" evidence="7"/>
<dbReference type="CDD" id="cd14858">
    <property type="entry name" value="TrmE_N"/>
    <property type="match status" value="1"/>
</dbReference>
<dbReference type="NCBIfam" id="NF003661">
    <property type="entry name" value="PRK05291.1-3"/>
    <property type="match status" value="1"/>
</dbReference>
<evidence type="ECO:0000259" key="11">
    <source>
        <dbReference type="Pfam" id="PF12631"/>
    </source>
</evidence>
<feature type="binding site" evidence="7">
    <location>
        <position position="117"/>
    </location>
    <ligand>
        <name>(6S)-5-formyl-5,6,7,8-tetrahydrofolate</name>
        <dbReference type="ChEBI" id="CHEBI:57457"/>
    </ligand>
</feature>
<feature type="binding site" evidence="7">
    <location>
        <position position="225"/>
    </location>
    <ligand>
        <name>Mg(2+)</name>
        <dbReference type="ChEBI" id="CHEBI:18420"/>
    </ligand>
</feature>
<feature type="domain" description="MnmE helical" evidence="11">
    <location>
        <begin position="120"/>
        <end position="421"/>
    </location>
</feature>
<dbReference type="Gene3D" id="3.30.1360.120">
    <property type="entry name" value="Probable tRNA modification gtpase trme, domain 1"/>
    <property type="match status" value="1"/>
</dbReference>
<dbReference type="KEGG" id="spii:G7077_07105"/>
<feature type="binding site" evidence="7">
    <location>
        <position position="20"/>
    </location>
    <ligand>
        <name>(6S)-5-formyl-5,6,7,8-tetrahydrofolate</name>
        <dbReference type="ChEBI" id="CHEBI:57457"/>
    </ligand>
</feature>
<keyword evidence="2 7" id="KW-0819">tRNA processing</keyword>
<keyword evidence="7" id="KW-0963">Cytoplasm</keyword>
<comment type="caution">
    <text evidence="7">Lacks conserved residue(s) required for the propagation of feature annotation.</text>
</comment>
<feature type="binding site" evidence="7">
    <location>
        <begin position="265"/>
        <end position="268"/>
    </location>
    <ligand>
        <name>GTP</name>
        <dbReference type="ChEBI" id="CHEBI:37565"/>
    </ligand>
</feature>
<dbReference type="InterPro" id="IPR006073">
    <property type="entry name" value="GTP-bd"/>
</dbReference>
<dbReference type="EMBL" id="CP049869">
    <property type="protein sequence ID" value="QIK79999.1"/>
    <property type="molecule type" value="Genomic_DNA"/>
</dbReference>
<dbReference type="SUPFAM" id="SSF52540">
    <property type="entry name" value="P-loop containing nucleoside triphosphate hydrolases"/>
    <property type="match status" value="1"/>
</dbReference>
<dbReference type="GO" id="GO:0030488">
    <property type="term" value="P:tRNA methylation"/>
    <property type="evidence" value="ECO:0007669"/>
    <property type="project" value="TreeGrafter"/>
</dbReference>
<keyword evidence="13" id="KW-1185">Reference proteome</keyword>
<comment type="subcellular location">
    <subcellularLocation>
        <location evidence="7">Cytoplasm</location>
    </subcellularLocation>
</comment>
<dbReference type="Gene3D" id="1.20.120.430">
    <property type="entry name" value="tRNA modification GTPase MnmE domain 2"/>
    <property type="match status" value="1"/>
</dbReference>
<dbReference type="FunFam" id="3.30.1360.120:FF:000007">
    <property type="entry name" value="tRNA modification GTPase GTPBP3, mitochondrial"/>
    <property type="match status" value="1"/>
</dbReference>
<evidence type="ECO:0000259" key="9">
    <source>
        <dbReference type="Pfam" id="PF01926"/>
    </source>
</evidence>
<keyword evidence="7" id="KW-0460">Magnesium</keyword>
<name>A0A6G7YTD5_9SPHN</name>
<organism evidence="12 13">
    <name type="scientific">Sphingomonas piscis</name>
    <dbReference type="NCBI Taxonomy" id="2714943"/>
    <lineage>
        <taxon>Bacteria</taxon>
        <taxon>Pseudomonadati</taxon>
        <taxon>Pseudomonadota</taxon>
        <taxon>Alphaproteobacteria</taxon>
        <taxon>Sphingomonadales</taxon>
        <taxon>Sphingomonadaceae</taxon>
        <taxon>Sphingomonas</taxon>
    </lineage>
</organism>
<evidence type="ECO:0000256" key="5">
    <source>
        <dbReference type="ARBA" id="ARBA00022958"/>
    </source>
</evidence>
<comment type="cofactor">
    <cofactor evidence="7">
        <name>K(+)</name>
        <dbReference type="ChEBI" id="CHEBI:29103"/>
    </cofactor>
    <text evidence="7">Binds 1 potassium ion per subunit.</text>
</comment>
<protein>
    <recommendedName>
        <fullName evidence="7">tRNA modification GTPase MnmE</fullName>
        <ecNumber evidence="7">3.6.-.-</ecNumber>
    </recommendedName>
</protein>
<dbReference type="InterPro" id="IPR025867">
    <property type="entry name" value="MnmE_helical"/>
</dbReference>
<feature type="binding site" evidence="7">
    <location>
        <position position="221"/>
    </location>
    <ligand>
        <name>K(+)</name>
        <dbReference type="ChEBI" id="CHEBI:29103"/>
    </ligand>
</feature>
<reference evidence="12 13" key="1">
    <citation type="submission" date="2020-03" db="EMBL/GenBank/DDBJ databases">
        <title>Sphingomonas sp. nov., isolated from fish.</title>
        <authorList>
            <person name="Hyun D.-W."/>
            <person name="Bae J.-W."/>
        </authorList>
    </citation>
    <scope>NUCLEOTIDE SEQUENCE [LARGE SCALE GENOMIC DNA]</scope>
    <source>
        <strain evidence="12 13">HDW15B</strain>
    </source>
</reference>
<dbReference type="NCBIfam" id="TIGR00450">
    <property type="entry name" value="mnmE_trmE_thdF"/>
    <property type="match status" value="1"/>
</dbReference>
<proteinExistence type="inferred from homology"/>
<evidence type="ECO:0000256" key="7">
    <source>
        <dbReference type="HAMAP-Rule" id="MF_00379"/>
    </source>
</evidence>
<dbReference type="InterPro" id="IPR005225">
    <property type="entry name" value="Small_GTP-bd"/>
</dbReference>
<evidence type="ECO:0000256" key="3">
    <source>
        <dbReference type="ARBA" id="ARBA00022741"/>
    </source>
</evidence>
<comment type="similarity">
    <text evidence="1 7 8">Belongs to the TRAFAC class TrmE-Era-EngA-EngB-Septin-like GTPase superfamily. TrmE GTPase family.</text>
</comment>
<sequence length="424" mass="45243">MPTIYALASGRPPAAIALIRVSGPLAHRAGRSIAGDLPEARRAAVRLLHSPSGDLLDEALVLRFDGPFSATGEDVVEFHCHGGRAVVDGILNALSEQDGLRIAQPGEFTRRAFDNGRIDLTEAEGLADLLEAETESQRKSALAMAEGGLRREVDRWQRELLQLSARAEAAIDYVDEDDVDSDPALAADCAALAAEWKAWLERPRAEPLKDGVRVVIAGPPNTGKSSLFNTILQSERAIVTDVPGTTRDQIEAPVAIGGVPLILVDTAGLRDADDVVERIGIQKAQQAAERADILWWLGDPLDCPAHSHKILILSRSDLVAPDSSSGTRVLRVSNATGDGVAELLERTLAITKQLLPIEGAVALNRRQAVELGAAMAAINDVGFSDVVIAAEGLRAARAAFYRLTGRAGVEEVLDHLFGRFCLGK</sequence>
<keyword evidence="6 7" id="KW-0342">GTP-binding</keyword>
<dbReference type="CDD" id="cd04164">
    <property type="entry name" value="trmE"/>
    <property type="match status" value="1"/>
</dbReference>
<dbReference type="Pfam" id="PF12631">
    <property type="entry name" value="MnmE_helical"/>
    <property type="match status" value="1"/>
</dbReference>
<dbReference type="HAMAP" id="MF_00379">
    <property type="entry name" value="GTPase_MnmE"/>
    <property type="match status" value="1"/>
</dbReference>
<dbReference type="GO" id="GO:0046872">
    <property type="term" value="F:metal ion binding"/>
    <property type="evidence" value="ECO:0007669"/>
    <property type="project" value="UniProtKB-KW"/>
</dbReference>
<feature type="binding site" evidence="7">
    <location>
        <position position="424"/>
    </location>
    <ligand>
        <name>(6S)-5-formyl-5,6,7,8-tetrahydrofolate</name>
        <dbReference type="ChEBI" id="CHEBI:57457"/>
    </ligand>
</feature>
<dbReference type="InterPro" id="IPR027368">
    <property type="entry name" value="MnmE_dom2"/>
</dbReference>
<dbReference type="Gene3D" id="3.40.50.300">
    <property type="entry name" value="P-loop containing nucleotide triphosphate hydrolases"/>
    <property type="match status" value="1"/>
</dbReference>
<evidence type="ECO:0000256" key="2">
    <source>
        <dbReference type="ARBA" id="ARBA00022694"/>
    </source>
</evidence>
<evidence type="ECO:0000256" key="8">
    <source>
        <dbReference type="RuleBase" id="RU003313"/>
    </source>
</evidence>
<feature type="binding site" evidence="7">
    <location>
        <position position="245"/>
    </location>
    <ligand>
        <name>K(+)</name>
        <dbReference type="ChEBI" id="CHEBI:29103"/>
    </ligand>
</feature>
<evidence type="ECO:0000256" key="4">
    <source>
        <dbReference type="ARBA" id="ARBA00022801"/>
    </source>
</evidence>
<dbReference type="GO" id="GO:0002098">
    <property type="term" value="P:tRNA wobble uridine modification"/>
    <property type="evidence" value="ECO:0007669"/>
    <property type="project" value="TreeGrafter"/>
</dbReference>
<comment type="subunit">
    <text evidence="7">Homodimer. Heterotetramer of two MnmE and two MnmG subunits.</text>
</comment>
<evidence type="ECO:0000256" key="6">
    <source>
        <dbReference type="ARBA" id="ARBA00023134"/>
    </source>
</evidence>
<feature type="binding site" evidence="7">
    <location>
        <position position="246"/>
    </location>
    <ligand>
        <name>Mg(2+)</name>
        <dbReference type="ChEBI" id="CHEBI:18420"/>
    </ligand>
</feature>
<dbReference type="Pfam" id="PF01926">
    <property type="entry name" value="MMR_HSR1"/>
    <property type="match status" value="1"/>
</dbReference>
<dbReference type="PANTHER" id="PTHR42714">
    <property type="entry name" value="TRNA MODIFICATION GTPASE GTPBP3"/>
    <property type="match status" value="1"/>
</dbReference>
<feature type="domain" description="G" evidence="9">
    <location>
        <begin position="213"/>
        <end position="300"/>
    </location>
</feature>
<comment type="function">
    <text evidence="7">Exhibits a very high intrinsic GTPase hydrolysis rate. Involved in the addition of a carboxymethylaminomethyl (cmnm) group at the wobble position (U34) of certain tRNAs, forming tRNA-cmnm(5)s(2)U34.</text>
</comment>
<accession>A0A6G7YTD5</accession>
<gene>
    <name evidence="7 12" type="primary">mnmE</name>
    <name evidence="7" type="synonym">trmE</name>
    <name evidence="12" type="ORF">G7077_07105</name>
</gene>
<dbReference type="GO" id="GO:0005525">
    <property type="term" value="F:GTP binding"/>
    <property type="evidence" value="ECO:0007669"/>
    <property type="project" value="UniProtKB-UniRule"/>
</dbReference>
<dbReference type="InterPro" id="IPR031168">
    <property type="entry name" value="G_TrmE"/>
</dbReference>
<dbReference type="NCBIfam" id="TIGR00231">
    <property type="entry name" value="small_GTP"/>
    <property type="match status" value="1"/>
</dbReference>
<feature type="binding site" evidence="7">
    <location>
        <begin position="221"/>
        <end position="226"/>
    </location>
    <ligand>
        <name>GTP</name>
        <dbReference type="ChEBI" id="CHEBI:37565"/>
    </ligand>
</feature>
<feature type="binding site" evidence="7">
    <location>
        <position position="240"/>
    </location>
    <ligand>
        <name>K(+)</name>
        <dbReference type="ChEBI" id="CHEBI:29103"/>
    </ligand>
</feature>